<evidence type="ECO:0000256" key="5">
    <source>
        <dbReference type="ARBA" id="ARBA00022643"/>
    </source>
</evidence>
<dbReference type="InterPro" id="IPR004652">
    <property type="entry name" value="DusB-like"/>
</dbReference>
<keyword evidence="7" id="KW-0521">NADP</keyword>
<evidence type="ECO:0000256" key="3">
    <source>
        <dbReference type="ARBA" id="ARBA00022555"/>
    </source>
</evidence>
<evidence type="ECO:0000256" key="10">
    <source>
        <dbReference type="ARBA" id="ARBA00048205"/>
    </source>
</evidence>
<dbReference type="PANTHER" id="PTHR45846:SF1">
    <property type="entry name" value="TRNA-DIHYDROURIDINE(47) SYNTHASE [NAD(P)(+)]-LIKE"/>
    <property type="match status" value="1"/>
</dbReference>
<dbReference type="EC" id="1.3.1.-" evidence="12"/>
<dbReference type="PROSITE" id="PS01136">
    <property type="entry name" value="UPF0034"/>
    <property type="match status" value="1"/>
</dbReference>
<dbReference type="InterPro" id="IPR024036">
    <property type="entry name" value="tRNA-dHydroUridine_Synthase_C"/>
</dbReference>
<dbReference type="InterPro" id="IPR018517">
    <property type="entry name" value="tRNA_hU_synthase_CS"/>
</dbReference>
<feature type="domain" description="DUS-like FMN-binding" evidence="15">
    <location>
        <begin position="18"/>
        <end position="315"/>
    </location>
</feature>
<dbReference type="GO" id="GO:0000049">
    <property type="term" value="F:tRNA binding"/>
    <property type="evidence" value="ECO:0007669"/>
    <property type="project" value="UniProtKB-KW"/>
</dbReference>
<sequence length="337" mass="37138">MTLSSINIGDVTIANPVLLAPMSGVTDLPFRKMVRRQGAGMVVSEMVASNEALRETKGTMKRLSREPDEQPQVVQLVGHDPYVMAEAAKFCEDLGADIIDINFGCPAKKVTNKLCGSAIMRDLPLATDILTAVVGAVSRPVTMKMRTGWDMDMRNAPELARIAEDSGIRMVTVHGRTREQKYTGQADWSFIRKVKQAVSLPVIANGDITDRSKAARCLEKSGADGVMIGRGAQGRPWFLAQVIAFLDRGERIDDPDIVRQRDLLLEHYDLILSHHGTYSGVRMARKHLAWYIKNLPGAAAVRNDLVKMEEPQKVVDAICDYYARMSDLMCALPAGDV</sequence>
<dbReference type="Gene3D" id="3.20.20.70">
    <property type="entry name" value="Aldolase class I"/>
    <property type="match status" value="1"/>
</dbReference>
<dbReference type="InterPro" id="IPR001269">
    <property type="entry name" value="DUS_fam"/>
</dbReference>
<evidence type="ECO:0000256" key="13">
    <source>
        <dbReference type="PIRSR" id="PIRSR006621-1"/>
    </source>
</evidence>
<protein>
    <recommendedName>
        <fullName evidence="12">tRNA-dihydrouridine synthase</fullName>
        <ecNumber evidence="12">1.3.1.-</ecNumber>
    </recommendedName>
</protein>
<evidence type="ECO:0000256" key="4">
    <source>
        <dbReference type="ARBA" id="ARBA00022630"/>
    </source>
</evidence>
<accession>A0A3D9HWF9</accession>
<feature type="binding site" evidence="14">
    <location>
        <position position="144"/>
    </location>
    <ligand>
        <name>FMN</name>
        <dbReference type="ChEBI" id="CHEBI:58210"/>
    </ligand>
</feature>
<dbReference type="Proteomes" id="UP000256845">
    <property type="component" value="Unassembled WGS sequence"/>
</dbReference>
<dbReference type="SUPFAM" id="SSF51395">
    <property type="entry name" value="FMN-linked oxidoreductases"/>
    <property type="match status" value="1"/>
</dbReference>
<dbReference type="Gene3D" id="1.10.1200.80">
    <property type="entry name" value="Putative flavin oxidoreducatase, domain 2"/>
    <property type="match status" value="1"/>
</dbReference>
<evidence type="ECO:0000256" key="2">
    <source>
        <dbReference type="ARBA" id="ARBA00002790"/>
    </source>
</evidence>
<comment type="similarity">
    <text evidence="12">Belongs to the dus family.</text>
</comment>
<organism evidence="16 17">
    <name type="scientific">Aestuariispira insulae</name>
    <dbReference type="NCBI Taxonomy" id="1461337"/>
    <lineage>
        <taxon>Bacteria</taxon>
        <taxon>Pseudomonadati</taxon>
        <taxon>Pseudomonadota</taxon>
        <taxon>Alphaproteobacteria</taxon>
        <taxon>Rhodospirillales</taxon>
        <taxon>Kiloniellaceae</taxon>
        <taxon>Aestuariispira</taxon>
    </lineage>
</organism>
<feature type="binding site" evidence="14">
    <location>
        <begin position="229"/>
        <end position="230"/>
    </location>
    <ligand>
        <name>FMN</name>
        <dbReference type="ChEBI" id="CHEBI:58210"/>
    </ligand>
</feature>
<keyword evidence="8" id="KW-0694">RNA-binding</keyword>
<evidence type="ECO:0000313" key="16">
    <source>
        <dbReference type="EMBL" id="RED53256.1"/>
    </source>
</evidence>
<evidence type="ECO:0000256" key="6">
    <source>
        <dbReference type="ARBA" id="ARBA00022694"/>
    </source>
</evidence>
<comment type="cofactor">
    <cofactor evidence="1 12 14">
        <name>FMN</name>
        <dbReference type="ChEBI" id="CHEBI:58210"/>
    </cofactor>
</comment>
<dbReference type="CDD" id="cd02801">
    <property type="entry name" value="DUS_like_FMN"/>
    <property type="match status" value="1"/>
</dbReference>
<feature type="active site" description="Proton donor" evidence="13">
    <location>
        <position position="105"/>
    </location>
</feature>
<gene>
    <name evidence="16" type="ORF">DFP90_10138</name>
</gene>
<keyword evidence="5 12" id="KW-0288">FMN</keyword>
<dbReference type="AlphaFoldDB" id="A0A3D9HWF9"/>
<evidence type="ECO:0000313" key="17">
    <source>
        <dbReference type="Proteomes" id="UP000256845"/>
    </source>
</evidence>
<keyword evidence="9 12" id="KW-0560">Oxidoreductase</keyword>
<evidence type="ECO:0000256" key="12">
    <source>
        <dbReference type="PIRNR" id="PIRNR006621"/>
    </source>
</evidence>
<evidence type="ECO:0000256" key="9">
    <source>
        <dbReference type="ARBA" id="ARBA00023002"/>
    </source>
</evidence>
<comment type="catalytic activity">
    <reaction evidence="10">
        <text>a 5,6-dihydrouridine in tRNA + NADP(+) = a uridine in tRNA + NADPH + H(+)</text>
        <dbReference type="Rhea" id="RHEA:23624"/>
        <dbReference type="Rhea" id="RHEA-COMP:13339"/>
        <dbReference type="Rhea" id="RHEA-COMP:13887"/>
        <dbReference type="ChEBI" id="CHEBI:15378"/>
        <dbReference type="ChEBI" id="CHEBI:57783"/>
        <dbReference type="ChEBI" id="CHEBI:58349"/>
        <dbReference type="ChEBI" id="CHEBI:65315"/>
        <dbReference type="ChEBI" id="CHEBI:74443"/>
    </reaction>
</comment>
<evidence type="ECO:0000256" key="11">
    <source>
        <dbReference type="ARBA" id="ARBA00048802"/>
    </source>
</evidence>
<dbReference type="GO" id="GO:0050660">
    <property type="term" value="F:flavin adenine dinucleotide binding"/>
    <property type="evidence" value="ECO:0007669"/>
    <property type="project" value="InterPro"/>
</dbReference>
<keyword evidence="14" id="KW-0547">Nucleotide-binding</keyword>
<dbReference type="RefSeq" id="WP_115934414.1">
    <property type="nucleotide sequence ID" value="NZ_QRDW01000001.1"/>
</dbReference>
<keyword evidence="3" id="KW-0820">tRNA-binding</keyword>
<comment type="caution">
    <text evidence="16">The sequence shown here is derived from an EMBL/GenBank/DDBJ whole genome shotgun (WGS) entry which is preliminary data.</text>
</comment>
<evidence type="ECO:0000256" key="14">
    <source>
        <dbReference type="PIRSR" id="PIRSR006621-2"/>
    </source>
</evidence>
<dbReference type="OrthoDB" id="9783413at2"/>
<evidence type="ECO:0000256" key="1">
    <source>
        <dbReference type="ARBA" id="ARBA00001917"/>
    </source>
</evidence>
<keyword evidence="6 12" id="KW-0819">tRNA processing</keyword>
<evidence type="ECO:0000256" key="8">
    <source>
        <dbReference type="ARBA" id="ARBA00022884"/>
    </source>
</evidence>
<dbReference type="Pfam" id="PF01207">
    <property type="entry name" value="Dus"/>
    <property type="match status" value="1"/>
</dbReference>
<dbReference type="PANTHER" id="PTHR45846">
    <property type="entry name" value="TRNA-DIHYDROURIDINE(47) SYNTHASE [NAD(P)(+)]-LIKE"/>
    <property type="match status" value="1"/>
</dbReference>
<dbReference type="NCBIfam" id="TIGR00737">
    <property type="entry name" value="nifR3_yhdG"/>
    <property type="match status" value="1"/>
</dbReference>
<reference evidence="16 17" key="1">
    <citation type="submission" date="2018-07" db="EMBL/GenBank/DDBJ databases">
        <title>Genomic Encyclopedia of Type Strains, Phase III (KMG-III): the genomes of soil and plant-associated and newly described type strains.</title>
        <authorList>
            <person name="Whitman W."/>
        </authorList>
    </citation>
    <scope>NUCLEOTIDE SEQUENCE [LARGE SCALE GENOMIC DNA]</scope>
    <source>
        <strain evidence="16 17">CECT 8488</strain>
    </source>
</reference>
<comment type="function">
    <text evidence="2 12">Catalyzes the synthesis of 5,6-dihydrouridine (D), a modified base found in the D-loop of most tRNAs, via the reduction of the C5-C6 double bond in target uridines.</text>
</comment>
<evidence type="ECO:0000259" key="15">
    <source>
        <dbReference type="Pfam" id="PF01207"/>
    </source>
</evidence>
<comment type="catalytic activity">
    <reaction evidence="11">
        <text>a 5,6-dihydrouridine in tRNA + NAD(+) = a uridine in tRNA + NADH + H(+)</text>
        <dbReference type="Rhea" id="RHEA:54452"/>
        <dbReference type="Rhea" id="RHEA-COMP:13339"/>
        <dbReference type="Rhea" id="RHEA-COMP:13887"/>
        <dbReference type="ChEBI" id="CHEBI:15378"/>
        <dbReference type="ChEBI" id="CHEBI:57540"/>
        <dbReference type="ChEBI" id="CHEBI:57945"/>
        <dbReference type="ChEBI" id="CHEBI:65315"/>
        <dbReference type="ChEBI" id="CHEBI:74443"/>
    </reaction>
</comment>
<dbReference type="InterPro" id="IPR013785">
    <property type="entry name" value="Aldolase_TIM"/>
</dbReference>
<dbReference type="InterPro" id="IPR035587">
    <property type="entry name" value="DUS-like_FMN-bd"/>
</dbReference>
<dbReference type="GO" id="GO:0017150">
    <property type="term" value="F:tRNA dihydrouridine synthase activity"/>
    <property type="evidence" value="ECO:0007669"/>
    <property type="project" value="InterPro"/>
</dbReference>
<feature type="binding site" evidence="14">
    <location>
        <position position="75"/>
    </location>
    <ligand>
        <name>FMN</name>
        <dbReference type="ChEBI" id="CHEBI:58210"/>
    </ligand>
</feature>
<keyword evidence="17" id="KW-1185">Reference proteome</keyword>
<proteinExistence type="inferred from homology"/>
<keyword evidence="4 12" id="KW-0285">Flavoprotein</keyword>
<dbReference type="PIRSF" id="PIRSF006621">
    <property type="entry name" value="Dus"/>
    <property type="match status" value="1"/>
</dbReference>
<feature type="binding site" evidence="14">
    <location>
        <position position="174"/>
    </location>
    <ligand>
        <name>FMN</name>
        <dbReference type="ChEBI" id="CHEBI:58210"/>
    </ligand>
</feature>
<dbReference type="EMBL" id="QRDW01000001">
    <property type="protein sequence ID" value="RED53256.1"/>
    <property type="molecule type" value="Genomic_DNA"/>
</dbReference>
<name>A0A3D9HWF9_9PROT</name>
<evidence type="ECO:0000256" key="7">
    <source>
        <dbReference type="ARBA" id="ARBA00022857"/>
    </source>
</evidence>